<proteinExistence type="predicted"/>
<reference evidence="1 2" key="1">
    <citation type="journal article" date="2018" name="Front. Microbiol.">
        <title>An Investigation of an Acute Gastroenteritis Outbreak: Cronobacter sakazakii, a Potential Cause of Food-Borne Illness.</title>
        <authorList>
            <person name="Yong W."/>
            <person name="Guo B."/>
            <person name="Shi X."/>
            <person name="Cheng T."/>
            <person name="Chen M."/>
            <person name="Jiang X."/>
            <person name="Ye Y."/>
            <person name="Wang J."/>
            <person name="Xie G."/>
            <person name="Ding J."/>
        </authorList>
    </citation>
    <scope>NUCLEOTIDE SEQUENCE [LARGE SCALE GENOMIC DNA]</scope>
    <source>
        <strain evidence="1 2">S1</strain>
    </source>
</reference>
<dbReference type="Gene3D" id="1.10.3230.30">
    <property type="entry name" value="Phage gp6-like head-tail connector protein"/>
    <property type="match status" value="1"/>
</dbReference>
<gene>
    <name evidence="1" type="ORF">C3E80_16630</name>
</gene>
<dbReference type="NCBIfam" id="TIGR01560">
    <property type="entry name" value="put_DNA_pack"/>
    <property type="match status" value="1"/>
</dbReference>
<dbReference type="Proteomes" id="UP000285793">
    <property type="component" value="Unassembled WGS sequence"/>
</dbReference>
<protein>
    <submittedName>
        <fullName evidence="1">Phage gp6-like head-tail connector protein</fullName>
    </submittedName>
</protein>
<dbReference type="InterPro" id="IPR021146">
    <property type="entry name" value="Phage_gp6-like_head-tail"/>
</dbReference>
<dbReference type="AlphaFoldDB" id="A0A423XTZ4"/>
<dbReference type="RefSeq" id="WP_012124623.1">
    <property type="nucleotide sequence ID" value="NZ_CP136596.1"/>
</dbReference>
<name>A0A423XTZ4_9ENTR</name>
<evidence type="ECO:0000313" key="2">
    <source>
        <dbReference type="Proteomes" id="UP000285793"/>
    </source>
</evidence>
<dbReference type="CDD" id="cd08054">
    <property type="entry name" value="gp6"/>
    <property type="match status" value="1"/>
</dbReference>
<comment type="caution">
    <text evidence="1">The sequence shown here is derived from an EMBL/GenBank/DDBJ whole genome shotgun (WGS) entry which is preliminary data.</text>
</comment>
<dbReference type="EMBL" id="PQJL01000016">
    <property type="protein sequence ID" value="ROW60003.1"/>
    <property type="molecule type" value="Genomic_DNA"/>
</dbReference>
<organism evidence="1 2">
    <name type="scientific">Cronobacter malonaticus</name>
    <dbReference type="NCBI Taxonomy" id="413503"/>
    <lineage>
        <taxon>Bacteria</taxon>
        <taxon>Pseudomonadati</taxon>
        <taxon>Pseudomonadota</taxon>
        <taxon>Gammaproteobacteria</taxon>
        <taxon>Enterobacterales</taxon>
        <taxon>Enterobacteriaceae</taxon>
        <taxon>Cronobacter</taxon>
    </lineage>
</organism>
<dbReference type="InterPro" id="IPR006450">
    <property type="entry name" value="Phage_HK97_gp6-like"/>
</dbReference>
<sequence>MILSLSEIKAQLRIEEDFTEEDALLTLLGGAAEARTSNYLNRRLYATEVPDTDEDGLVVSDDIRQAMLMLCSHFYENRSSTSDVEMTEMPQSFKWLVDAYRFIPL</sequence>
<dbReference type="Pfam" id="PF05135">
    <property type="entry name" value="Phage_connect_1"/>
    <property type="match status" value="1"/>
</dbReference>
<evidence type="ECO:0000313" key="1">
    <source>
        <dbReference type="EMBL" id="ROW60003.1"/>
    </source>
</evidence>
<accession>A0A423XTZ4</accession>